<sequence length="150" mass="17288">MTMIDRRSRVVEASRGCFLFQADELPQQGERAEYGFLLVDSGWGQLELLTDDEDGLVDLTVEVHDEPPPASPETWQESVTAVVRWERVTTARIRQLDVDLAEEWEVVLPAPHFVFRAHRLPDGERERWLLRLWPATDWTQAYSSAAWPAT</sequence>
<dbReference type="AlphaFoldDB" id="A0A8T8HW82"/>
<gene>
    <name evidence="1" type="ORF">J7S33_28190</name>
</gene>
<evidence type="ECO:0000313" key="2">
    <source>
        <dbReference type="Proteomes" id="UP000671828"/>
    </source>
</evidence>
<organism evidence="1 2">
    <name type="scientific">Saccharothrix algeriensis</name>
    <dbReference type="NCBI Taxonomy" id="173560"/>
    <lineage>
        <taxon>Bacteria</taxon>
        <taxon>Bacillati</taxon>
        <taxon>Actinomycetota</taxon>
        <taxon>Actinomycetes</taxon>
        <taxon>Pseudonocardiales</taxon>
        <taxon>Pseudonocardiaceae</taxon>
        <taxon>Saccharothrix</taxon>
    </lineage>
</organism>
<evidence type="ECO:0000313" key="1">
    <source>
        <dbReference type="EMBL" id="QTR02855.1"/>
    </source>
</evidence>
<dbReference type="EMBL" id="CP072788">
    <property type="protein sequence ID" value="QTR02855.1"/>
    <property type="molecule type" value="Genomic_DNA"/>
</dbReference>
<name>A0A8T8HW82_9PSEU</name>
<dbReference type="Proteomes" id="UP000671828">
    <property type="component" value="Chromosome"/>
</dbReference>
<reference evidence="1" key="1">
    <citation type="submission" date="2021-04" db="EMBL/GenBank/DDBJ databases">
        <title>Saccharothrix algeriensis WGS.</title>
        <authorList>
            <person name="Stuskova K."/>
            <person name="Hakalova E."/>
            <person name="Tebbal A.B."/>
            <person name="Eichmeier A."/>
        </authorList>
    </citation>
    <scope>NUCLEOTIDE SEQUENCE</scope>
    <source>
        <strain evidence="1">NRRL B-24137</strain>
    </source>
</reference>
<accession>A0A8T8HW82</accession>
<proteinExistence type="predicted"/>
<protein>
    <submittedName>
        <fullName evidence="1">Uncharacterized protein</fullName>
    </submittedName>
</protein>